<dbReference type="AlphaFoldDB" id="A0A222VNM8"/>
<dbReference type="GO" id="GO:0046872">
    <property type="term" value="F:metal ion binding"/>
    <property type="evidence" value="ECO:0007669"/>
    <property type="project" value="UniProtKB-KW"/>
</dbReference>
<dbReference type="GO" id="GO:0051213">
    <property type="term" value="F:dioxygenase activity"/>
    <property type="evidence" value="ECO:0007669"/>
    <property type="project" value="UniProtKB-KW"/>
</dbReference>
<organism evidence="2 3">
    <name type="scientific">Prauserella marina</name>
    <dbReference type="NCBI Taxonomy" id="530584"/>
    <lineage>
        <taxon>Bacteria</taxon>
        <taxon>Bacillati</taxon>
        <taxon>Actinomycetota</taxon>
        <taxon>Actinomycetes</taxon>
        <taxon>Pseudonocardiales</taxon>
        <taxon>Pseudonocardiaceae</taxon>
        <taxon>Prauserella</taxon>
    </lineage>
</organism>
<accession>A0A222VNM8</accession>
<keyword evidence="3" id="KW-1185">Reference proteome</keyword>
<evidence type="ECO:0000256" key="1">
    <source>
        <dbReference type="ARBA" id="ARBA00022723"/>
    </source>
</evidence>
<keyword evidence="2" id="KW-0223">Dioxygenase</keyword>
<dbReference type="InterPro" id="IPR029068">
    <property type="entry name" value="Glyas_Bleomycin-R_OHBP_Dase"/>
</dbReference>
<evidence type="ECO:0000313" key="3">
    <source>
        <dbReference type="Proteomes" id="UP000199494"/>
    </source>
</evidence>
<dbReference type="InterPro" id="IPR004360">
    <property type="entry name" value="Glyas_Fos-R_dOase_dom"/>
</dbReference>
<dbReference type="OrthoDB" id="317332at2"/>
<dbReference type="Proteomes" id="UP000199494">
    <property type="component" value="Unassembled WGS sequence"/>
</dbReference>
<dbReference type="PANTHER" id="PTHR36113">
    <property type="entry name" value="LYASE, PUTATIVE-RELATED-RELATED"/>
    <property type="match status" value="1"/>
</dbReference>
<dbReference type="STRING" id="530584.SAMN05421630_101672"/>
<dbReference type="Pfam" id="PF00903">
    <property type="entry name" value="Glyoxalase"/>
    <property type="match status" value="2"/>
</dbReference>
<dbReference type="RefSeq" id="WP_091796961.1">
    <property type="nucleotide sequence ID" value="NZ_CP016353.1"/>
</dbReference>
<name>A0A222VNM8_9PSEU</name>
<dbReference type="InterPro" id="IPR037523">
    <property type="entry name" value="VOC_core"/>
</dbReference>
<proteinExistence type="predicted"/>
<dbReference type="EMBL" id="FMZE01000001">
    <property type="protein sequence ID" value="SDC16780.1"/>
    <property type="molecule type" value="Genomic_DNA"/>
</dbReference>
<keyword evidence="1" id="KW-0479">Metal-binding</keyword>
<dbReference type="SUPFAM" id="SSF54593">
    <property type="entry name" value="Glyoxalase/Bleomycin resistance protein/Dihydroxybiphenyl dioxygenase"/>
    <property type="match status" value="1"/>
</dbReference>
<keyword evidence="2" id="KW-0560">Oxidoreductase</keyword>
<sequence length="289" mass="32718">MGNPHEGQRLMPWRLGYVALDVDDLDAAVHWWTTFAMLEVSERADDTVYLRGGTDHHWIVLHRSDEPGLRRMAFEVCEPGDLDRYRNRLAGEGVAVTGHDGDWTGEAIRFRDPSGYEVELFTGMANMGIVPTKPWINPQAMLHAVVAVSDLDVSFDFYHRVLGFLESDRVMGKTIFLRAANQYHHSLVIGAGRGTPPLLDHIAFHFEHIDDLMRVRQNFIEENEPFSRDLLRHPTSGSMGFYGRSVPEPTVVEFCIDHGKITDPDHRPRAMAPARWASNVWLPPVGLNA</sequence>
<dbReference type="KEGG" id="pmad:BAY61_11510"/>
<dbReference type="PANTHER" id="PTHR36113:SF6">
    <property type="entry name" value="FOSFOMYCIN RESISTANCE PROTEIN FOSX"/>
    <property type="match status" value="1"/>
</dbReference>
<dbReference type="PROSITE" id="PS51819">
    <property type="entry name" value="VOC"/>
    <property type="match status" value="2"/>
</dbReference>
<dbReference type="InterPro" id="IPR051332">
    <property type="entry name" value="Fosfomycin_Res_Enzymes"/>
</dbReference>
<protein>
    <submittedName>
        <fullName evidence="2">Catechol-2,3-dioxygenase</fullName>
    </submittedName>
</protein>
<reference evidence="2 3" key="1">
    <citation type="submission" date="2016-10" db="EMBL/GenBank/DDBJ databases">
        <authorList>
            <person name="de Groot N.N."/>
        </authorList>
    </citation>
    <scope>NUCLEOTIDE SEQUENCE [LARGE SCALE GENOMIC DNA]</scope>
    <source>
        <strain evidence="2 3">CGMCC 4.5506</strain>
    </source>
</reference>
<dbReference type="Gene3D" id="3.10.180.10">
    <property type="entry name" value="2,3-Dihydroxybiphenyl 1,2-Dioxygenase, domain 1"/>
    <property type="match status" value="2"/>
</dbReference>
<gene>
    <name evidence="2" type="ORF">SAMN05421630_101672</name>
</gene>
<evidence type="ECO:0000313" key="2">
    <source>
        <dbReference type="EMBL" id="SDC16780.1"/>
    </source>
</evidence>